<feature type="region of interest" description="Disordered" evidence="1">
    <location>
        <begin position="47"/>
        <end position="66"/>
    </location>
</feature>
<evidence type="ECO:0000313" key="2">
    <source>
        <dbReference type="EMBL" id="OUJ69820.1"/>
    </source>
</evidence>
<dbReference type="Proteomes" id="UP000194873">
    <property type="component" value="Unassembled WGS sequence"/>
</dbReference>
<dbReference type="RefSeq" id="WP_086597034.1">
    <property type="nucleotide sequence ID" value="NZ_MTSE01000030.1"/>
</dbReference>
<sequence length="66" mass="7393">MHLLLGAMGHLDPALAQLEALFVNVSKLTLGRNGHFLRLTNRPFLKGLQEPSRKPSSTLLDRYSNH</sequence>
<proteinExistence type="predicted"/>
<keyword evidence="3" id="KW-1185">Reference proteome</keyword>
<name>A0A243W6B2_9BACT</name>
<evidence type="ECO:0000313" key="3">
    <source>
        <dbReference type="Proteomes" id="UP000194873"/>
    </source>
</evidence>
<evidence type="ECO:0000256" key="1">
    <source>
        <dbReference type="SAM" id="MobiDB-lite"/>
    </source>
</evidence>
<reference evidence="2 3" key="1">
    <citation type="submission" date="2017-01" db="EMBL/GenBank/DDBJ databases">
        <title>A new Hymenobacter.</title>
        <authorList>
            <person name="Liang Y."/>
            <person name="Feng F."/>
        </authorList>
    </citation>
    <scope>NUCLEOTIDE SEQUENCE [LARGE SCALE GENOMIC DNA]</scope>
    <source>
        <strain evidence="2">MIMBbqt21</strain>
    </source>
</reference>
<gene>
    <name evidence="2" type="ORF">BXP70_25950</name>
</gene>
<protein>
    <submittedName>
        <fullName evidence="2">Uncharacterized protein</fullName>
    </submittedName>
</protein>
<dbReference type="EMBL" id="MTSE01000030">
    <property type="protein sequence ID" value="OUJ69820.1"/>
    <property type="molecule type" value="Genomic_DNA"/>
</dbReference>
<comment type="caution">
    <text evidence="2">The sequence shown here is derived from an EMBL/GenBank/DDBJ whole genome shotgun (WGS) entry which is preliminary data.</text>
</comment>
<dbReference type="AlphaFoldDB" id="A0A243W6B2"/>
<organism evidence="2 3">
    <name type="scientific">Hymenobacter crusticola</name>
    <dbReference type="NCBI Taxonomy" id="1770526"/>
    <lineage>
        <taxon>Bacteria</taxon>
        <taxon>Pseudomonadati</taxon>
        <taxon>Bacteroidota</taxon>
        <taxon>Cytophagia</taxon>
        <taxon>Cytophagales</taxon>
        <taxon>Hymenobacteraceae</taxon>
        <taxon>Hymenobacter</taxon>
    </lineage>
</organism>
<accession>A0A243W6B2</accession>